<dbReference type="PANTHER" id="PTHR12645:SF1">
    <property type="entry name" value="FAD-LINKED SULFHYDRYL OXIDASE ERV2"/>
    <property type="match status" value="1"/>
</dbReference>
<dbReference type="GO" id="GO:0016971">
    <property type="term" value="F:flavin-dependent sulfhydryl oxidase activity"/>
    <property type="evidence" value="ECO:0007669"/>
    <property type="project" value="InterPro"/>
</dbReference>
<keyword evidence="6" id="KW-0472">Membrane</keyword>
<dbReference type="InterPro" id="IPR039799">
    <property type="entry name" value="ALR/ERV"/>
</dbReference>
<sequence length="186" mass="20403">MPVARGPTPRFIFILLGAVLTGIFFLSSIHKSTPSAHQTSTSIPTKQFDASVDRSLLTGHVIAPKLGNETAKAELGRAAWKYFHTVMARFPDEPTADESSALKSYVYLFQRLYPCGECAEHFGELLKEFPPQTSSRSAAAVWACHVHNQVNKSLNKEIFDCANIGDFYDCGCADDETDGSGKKKVN</sequence>
<evidence type="ECO:0000256" key="6">
    <source>
        <dbReference type="RuleBase" id="RU371123"/>
    </source>
</evidence>
<dbReference type="GO" id="GO:0050660">
    <property type="term" value="F:flavin adenine dinucleotide binding"/>
    <property type="evidence" value="ECO:0007669"/>
    <property type="project" value="TreeGrafter"/>
</dbReference>
<dbReference type="InterPro" id="IPR017905">
    <property type="entry name" value="ERV/ALR_sulphydryl_oxidase"/>
</dbReference>
<dbReference type="Gene3D" id="1.20.120.310">
    <property type="entry name" value="ERV/ALR sulfhydryl oxidase domain"/>
    <property type="match status" value="1"/>
</dbReference>
<keyword evidence="6" id="KW-1133">Transmembrane helix</keyword>
<evidence type="ECO:0000256" key="3">
    <source>
        <dbReference type="ARBA" id="ARBA00022827"/>
    </source>
</evidence>
<dbReference type="InterPro" id="IPR036774">
    <property type="entry name" value="ERV/ALR_sulphydryl_oxid_sf"/>
</dbReference>
<evidence type="ECO:0000259" key="7">
    <source>
        <dbReference type="PROSITE" id="PS51324"/>
    </source>
</evidence>
<comment type="cofactor">
    <cofactor evidence="1 6">
        <name>FAD</name>
        <dbReference type="ChEBI" id="CHEBI:57692"/>
    </cofactor>
</comment>
<evidence type="ECO:0000256" key="2">
    <source>
        <dbReference type="ARBA" id="ARBA00022630"/>
    </source>
</evidence>
<dbReference type="PROSITE" id="PS51324">
    <property type="entry name" value="ERV_ALR"/>
    <property type="match status" value="1"/>
</dbReference>
<dbReference type="AlphaFoldDB" id="A0AAQ3R6Z4"/>
<organism evidence="8 9">
    <name type="scientific">Acrodontium crateriforme</name>
    <dbReference type="NCBI Taxonomy" id="150365"/>
    <lineage>
        <taxon>Eukaryota</taxon>
        <taxon>Fungi</taxon>
        <taxon>Dikarya</taxon>
        <taxon>Ascomycota</taxon>
        <taxon>Pezizomycotina</taxon>
        <taxon>Dothideomycetes</taxon>
        <taxon>Dothideomycetidae</taxon>
        <taxon>Mycosphaerellales</taxon>
        <taxon>Teratosphaeriaceae</taxon>
        <taxon>Acrodontium</taxon>
    </lineage>
</organism>
<proteinExistence type="predicted"/>
<evidence type="ECO:0000313" key="8">
    <source>
        <dbReference type="EMBL" id="WPH03801.1"/>
    </source>
</evidence>
<keyword evidence="2 6" id="KW-0285">Flavoprotein</keyword>
<reference evidence="8 9" key="1">
    <citation type="submission" date="2023-11" db="EMBL/GenBank/DDBJ databases">
        <title>An acidophilic fungus is an integral part of prey digestion in a carnivorous sundew plant.</title>
        <authorList>
            <person name="Tsai I.J."/>
        </authorList>
    </citation>
    <scope>NUCLEOTIDE SEQUENCE [LARGE SCALE GENOMIC DNA]</scope>
    <source>
        <strain evidence="8">169a</strain>
    </source>
</reference>
<feature type="domain" description="ERV/ALR sulfhydryl oxidase" evidence="7">
    <location>
        <begin position="68"/>
        <end position="168"/>
    </location>
</feature>
<protein>
    <recommendedName>
        <fullName evidence="6">Sulfhydryl oxidase</fullName>
        <ecNumber evidence="6">1.8.3.2</ecNumber>
    </recommendedName>
</protein>
<comment type="catalytic activity">
    <reaction evidence="6">
        <text>2 R'C(R)SH + O2 = R'C(R)S-S(R)CR' + H2O2</text>
        <dbReference type="Rhea" id="RHEA:17357"/>
        <dbReference type="ChEBI" id="CHEBI:15379"/>
        <dbReference type="ChEBI" id="CHEBI:16240"/>
        <dbReference type="ChEBI" id="CHEBI:16520"/>
        <dbReference type="ChEBI" id="CHEBI:17412"/>
        <dbReference type="EC" id="1.8.3.2"/>
    </reaction>
</comment>
<dbReference type="EC" id="1.8.3.2" evidence="6"/>
<evidence type="ECO:0000256" key="1">
    <source>
        <dbReference type="ARBA" id="ARBA00001974"/>
    </source>
</evidence>
<keyword evidence="4 6" id="KW-0560">Oxidoreductase</keyword>
<feature type="transmembrane region" description="Helical" evidence="6">
    <location>
        <begin position="12"/>
        <end position="30"/>
    </location>
</feature>
<dbReference type="SUPFAM" id="SSF69000">
    <property type="entry name" value="FAD-dependent thiol oxidase"/>
    <property type="match status" value="1"/>
</dbReference>
<name>A0AAQ3R6Z4_9PEZI</name>
<evidence type="ECO:0000256" key="4">
    <source>
        <dbReference type="ARBA" id="ARBA00023002"/>
    </source>
</evidence>
<dbReference type="FunFam" id="1.20.120.310:FF:000002">
    <property type="entry name" value="Sulfhydryl oxidase"/>
    <property type="match status" value="1"/>
</dbReference>
<dbReference type="Proteomes" id="UP001303373">
    <property type="component" value="Chromosome 11"/>
</dbReference>
<keyword evidence="6" id="KW-0812">Transmembrane</keyword>
<keyword evidence="9" id="KW-1185">Reference proteome</keyword>
<dbReference type="PANTHER" id="PTHR12645">
    <property type="entry name" value="ALR/ERV"/>
    <property type="match status" value="1"/>
</dbReference>
<accession>A0AAQ3R6Z4</accession>
<evidence type="ECO:0000256" key="5">
    <source>
        <dbReference type="ARBA" id="ARBA00023157"/>
    </source>
</evidence>
<keyword evidence="3 6" id="KW-0274">FAD</keyword>
<dbReference type="GO" id="GO:0005739">
    <property type="term" value="C:mitochondrion"/>
    <property type="evidence" value="ECO:0007669"/>
    <property type="project" value="TreeGrafter"/>
</dbReference>
<dbReference type="Pfam" id="PF04777">
    <property type="entry name" value="Evr1_Alr"/>
    <property type="match status" value="1"/>
</dbReference>
<dbReference type="EMBL" id="CP138590">
    <property type="protein sequence ID" value="WPH03801.1"/>
    <property type="molecule type" value="Genomic_DNA"/>
</dbReference>
<evidence type="ECO:0000313" key="9">
    <source>
        <dbReference type="Proteomes" id="UP001303373"/>
    </source>
</evidence>
<keyword evidence="5" id="KW-1015">Disulfide bond</keyword>
<gene>
    <name evidence="8" type="ORF">R9X50_00668400</name>
</gene>